<dbReference type="AlphaFoldDB" id="A0A1U7MZN9"/>
<dbReference type="NCBIfam" id="TIGR02971">
    <property type="entry name" value="heterocyst_DevB"/>
    <property type="match status" value="1"/>
</dbReference>
<dbReference type="InterPro" id="IPR050465">
    <property type="entry name" value="UPF0194_transport"/>
</dbReference>
<dbReference type="Gene3D" id="2.40.30.170">
    <property type="match status" value="1"/>
</dbReference>
<dbReference type="Proteomes" id="UP000186657">
    <property type="component" value="Unassembled WGS sequence"/>
</dbReference>
<evidence type="ECO:0000256" key="2">
    <source>
        <dbReference type="ARBA" id="ARBA00023054"/>
    </source>
</evidence>
<dbReference type="PRINTS" id="PR01490">
    <property type="entry name" value="RTXTOXIND"/>
</dbReference>
<feature type="domain" description="Multidrug resistance protein MdtA-like alpha-helical hairpin" evidence="5">
    <location>
        <begin position="181"/>
        <end position="239"/>
    </location>
</feature>
<protein>
    <submittedName>
        <fullName evidence="6">HlyD family secretion protein</fullName>
    </submittedName>
</protein>
<sequence>MVHKESQSFTNPVSQWYLIFSAAMALATGGIYFYGLPQFESKRQASISNSPENNTIVMVGVTALGSLEPQGGVTRLSAPNSVGGTRVDQLLVKEGDKIKAGQIIALLDSYALRFATLEQAKQNVKISQARLDKVKAGAQTGEISAQEATIARLQAQLRGEVATQEATMARLQAQLRGEVATQEATVARLQAQLRNAQAEYKRNQQLYKEGAISASVFDSKRLQVETIQEQINEAKAALKRTVETIQEQINEAKATRRRTMDTGQEQISQAKANLDRITEVRPVDVQIAQGEIESAIAAVKLAQAELDLTYIRSPIDGQVLKVHTKSGEIIGSNGLVELGQTDQMYVIAEVHETDISKVYMGQKATISSPAFEGKIQGTVAEIGLQIDRQQVFDVNPGSDTDRKVVDVKIRIDDSVDSQRVAAFTNLQVEVRIHL</sequence>
<organism evidence="6 7">
    <name type="scientific">Moorena bouillonii PNG</name>
    <dbReference type="NCBI Taxonomy" id="568701"/>
    <lineage>
        <taxon>Bacteria</taxon>
        <taxon>Bacillati</taxon>
        <taxon>Cyanobacteriota</taxon>
        <taxon>Cyanophyceae</taxon>
        <taxon>Coleofasciculales</taxon>
        <taxon>Coleofasciculaceae</taxon>
        <taxon>Moorena</taxon>
    </lineage>
</organism>
<evidence type="ECO:0000259" key="5">
    <source>
        <dbReference type="Pfam" id="PF25876"/>
    </source>
</evidence>
<dbReference type="RefSeq" id="WP_075898276.1">
    <property type="nucleotide sequence ID" value="NZ_MKZS01000001.1"/>
</dbReference>
<evidence type="ECO:0000313" key="6">
    <source>
        <dbReference type="EMBL" id="OLT59173.1"/>
    </source>
</evidence>
<dbReference type="Pfam" id="PF25876">
    <property type="entry name" value="HH_MFP_RND"/>
    <property type="match status" value="1"/>
</dbReference>
<keyword evidence="7" id="KW-1185">Reference proteome</keyword>
<keyword evidence="4" id="KW-0812">Transmembrane</keyword>
<keyword evidence="4" id="KW-0472">Membrane</keyword>
<keyword evidence="4" id="KW-1133">Transmembrane helix</keyword>
<name>A0A1U7MZN9_9CYAN</name>
<dbReference type="SUPFAM" id="SSF111369">
    <property type="entry name" value="HlyD-like secretion proteins"/>
    <property type="match status" value="1"/>
</dbReference>
<dbReference type="InterPro" id="IPR058624">
    <property type="entry name" value="MdtA-like_HH"/>
</dbReference>
<evidence type="ECO:0000256" key="4">
    <source>
        <dbReference type="SAM" id="Phobius"/>
    </source>
</evidence>
<keyword evidence="2 3" id="KW-0175">Coiled coil</keyword>
<dbReference type="InterPro" id="IPR014315">
    <property type="entry name" value="ABC_heterocyst_DevB"/>
</dbReference>
<reference evidence="6 7" key="1">
    <citation type="submission" date="2016-10" db="EMBL/GenBank/DDBJ databases">
        <title>Comparative genomics uncovers the prolific and rare metabolic potential of the cyanobacterial genus Moorea.</title>
        <authorList>
            <person name="Leao T."/>
            <person name="Castelao G."/>
            <person name="Korobeynikov A."/>
            <person name="Monroe E.A."/>
            <person name="Podell S."/>
            <person name="Glukhov E."/>
            <person name="Allen E."/>
            <person name="Gerwick W.H."/>
            <person name="Gerwick L."/>
        </authorList>
    </citation>
    <scope>NUCLEOTIDE SEQUENCE [LARGE SCALE GENOMIC DNA]</scope>
    <source>
        <strain evidence="6 7">PNG5-198</strain>
    </source>
</reference>
<dbReference type="PANTHER" id="PTHR32347:SF27">
    <property type="entry name" value="RND EFFLUX PUMP MEMBRANE FUSION PROTEIN BARREL-SANDWICH DOMAIN-CONTAINING PROTEIN"/>
    <property type="match status" value="1"/>
</dbReference>
<comment type="subcellular location">
    <subcellularLocation>
        <location evidence="1">Cell envelope</location>
    </subcellularLocation>
</comment>
<dbReference type="GO" id="GO:0030313">
    <property type="term" value="C:cell envelope"/>
    <property type="evidence" value="ECO:0007669"/>
    <property type="project" value="UniProtKB-SubCell"/>
</dbReference>
<evidence type="ECO:0000256" key="3">
    <source>
        <dbReference type="SAM" id="Coils"/>
    </source>
</evidence>
<feature type="transmembrane region" description="Helical" evidence="4">
    <location>
        <begin position="16"/>
        <end position="36"/>
    </location>
</feature>
<dbReference type="Gene3D" id="1.10.287.470">
    <property type="entry name" value="Helix hairpin bin"/>
    <property type="match status" value="1"/>
</dbReference>
<gene>
    <name evidence="6" type="ORF">BJP37_09105</name>
</gene>
<comment type="caution">
    <text evidence="6">The sequence shown here is derived from an EMBL/GenBank/DDBJ whole genome shotgun (WGS) entry which is preliminary data.</text>
</comment>
<accession>A0A1U7MZN9</accession>
<dbReference type="EMBL" id="MKZS01000001">
    <property type="protein sequence ID" value="OLT59173.1"/>
    <property type="molecule type" value="Genomic_DNA"/>
</dbReference>
<dbReference type="PANTHER" id="PTHR32347">
    <property type="entry name" value="EFFLUX SYSTEM COMPONENT YKNX-RELATED"/>
    <property type="match status" value="1"/>
</dbReference>
<evidence type="ECO:0000256" key="1">
    <source>
        <dbReference type="ARBA" id="ARBA00004196"/>
    </source>
</evidence>
<evidence type="ECO:0000313" key="7">
    <source>
        <dbReference type="Proteomes" id="UP000186657"/>
    </source>
</evidence>
<feature type="coiled-coil region" evidence="3">
    <location>
        <begin position="117"/>
        <end position="280"/>
    </location>
</feature>
<proteinExistence type="predicted"/>